<name>A0AAW1QK99_9CHLO</name>
<evidence type="ECO:0000313" key="4">
    <source>
        <dbReference type="Proteomes" id="UP001438707"/>
    </source>
</evidence>
<feature type="region of interest" description="Disordered" evidence="2">
    <location>
        <begin position="782"/>
        <end position="824"/>
    </location>
</feature>
<keyword evidence="1" id="KW-0175">Coiled coil</keyword>
<sequence>MLQTITSQEASELHRLRQEVTSLQSQLVEVKRVDDQELDKLWQLAESQSNQLTQDRAKLAELESTCADQKITLAKAQSQEARVQADFSCLNQAYASAQSQLQHATSLAAAQPSSDSSKAAGHHDKACQTTIQDAIRDALQEQLPEQLGPMLQELISQQMAKVPAPPSGSDLPFMQQILPRLQDLLLTLTRQVKGCQTQLTFDRWQQEEQQRLEQRQIPHVTQVVTGIAEQMTLKVATDRGASSKDRANSSTAIHEGLTAIIEQFTKEAASQQTGLDIVRSLSHSLHALSEEVTRVIKQRLGDTAEDIRTISPLMKQLSACLLKLESSHTAELASLQKSCTNQEGKLRAMKQAQESQGTSLKLLSEQLDGIQGSLKPFGFQFKDIVSRLEALGQMHQALPGQPGQPSDEILQAVNQRFTVVDRSLDALMKGAARQITIAQGTHAPAELIKSVNDRLSAMSDGMKELLVTANFLKQLPDGSERAPPGTGPGSTQPGSATGIHQLQRLIYVTPGSGCLSAVGSDSTPRQPVSSNQVEGIKCALGELISSGFQQLESSIAEVQQSQKSDRVRTKLALQGLGRLEHMLQQLPSATQHGHPAEAARVTPGSPGVSELLMSSDQREGSNALQHISTQLQSIQVHLGIDQDRDGETLIGWLSKLRDLPRAALLTVLGLDNILERLDDLQVQLARKDGSQCLEGLMAAGPGKSSVPMLQADSDVIMEDDPAAPPAATVSPRPGHLPQALPFSQSCQAPTLLCEEGNATCSPAPSGAAPSTSQRPLDATKLAAATTAAAGSTSQAEQDESVGQLPRPAEPGPTAENTTNTPPTMSDHVALAAVKVSARGQEEVGPAQPPLPAEPAPTGRHCNVSPLDLAVAAAAALPPLPSNPPPQEPSAPHHSSLPPGFGPIASKPALAPTLPAPSQLPSGPQHQQLQLMQVQPVGSCTPPSKAANLSGSPWPAIEDCGKRYHGWPTPPPFLQSHADTRLARQLHAPDWHAQHPEHAPSSLAEAPFPDPHQRQVITGSSNCAEPYRAAPSQPGRVLTPEAGWNQETLPLTMTLLSHQHDRPRYASGWDVQGPPTAQGCVVRPAAAASRPVASQPWDPRRKSMHPRGHASPDGLPALGPQTGRHAAPGQAQGPGCNQHLVQSDVDAGQKALTTGALGSGINQKKGQLQFSTASDPAAQPYASHRGLVLEAAHDKDGAGTAANLDPASALAEGAPIGVDPKPRRRKRRDYAHDSSAHEQRPVRRQKAAFECTCCSNKKGRFWRFPCQASLDEHQLQPKHLWNVKQRVKALYGVIVDHHARVTGGDRRKPQRLEVPYGDFSKYSCVPCGIHEKFGYYDYMLHLLRRSHLDTLRARCQPLEAEPQPASADDEEAAGAAASVAASDGPPGEWRAVELRAVSFYIHSKAVDSSFL</sequence>
<feature type="region of interest" description="Disordered" evidence="2">
    <location>
        <begin position="1197"/>
        <end position="1240"/>
    </location>
</feature>
<feature type="compositionally biased region" description="Basic and acidic residues" evidence="2">
    <location>
        <begin position="1229"/>
        <end position="1240"/>
    </location>
</feature>
<feature type="region of interest" description="Disordered" evidence="2">
    <location>
        <begin position="1087"/>
        <end position="1139"/>
    </location>
</feature>
<feature type="region of interest" description="Disordered" evidence="2">
    <location>
        <begin position="1358"/>
        <end position="1383"/>
    </location>
</feature>
<feature type="region of interest" description="Disordered" evidence="2">
    <location>
        <begin position="106"/>
        <end position="127"/>
    </location>
</feature>
<feature type="compositionally biased region" description="Low complexity" evidence="2">
    <location>
        <begin position="782"/>
        <end position="795"/>
    </location>
</feature>
<feature type="region of interest" description="Disordered" evidence="2">
    <location>
        <begin position="837"/>
        <end position="860"/>
    </location>
</feature>
<proteinExistence type="predicted"/>
<gene>
    <name evidence="3" type="ORF">WJX74_007910</name>
</gene>
<feature type="compositionally biased region" description="Low complexity" evidence="2">
    <location>
        <begin position="1372"/>
        <end position="1383"/>
    </location>
</feature>
<feature type="compositionally biased region" description="Pro residues" evidence="2">
    <location>
        <begin position="877"/>
        <end position="888"/>
    </location>
</feature>
<keyword evidence="4" id="KW-1185">Reference proteome</keyword>
<protein>
    <submittedName>
        <fullName evidence="3">Uncharacterized protein</fullName>
    </submittedName>
</protein>
<evidence type="ECO:0000313" key="3">
    <source>
        <dbReference type="EMBL" id="KAK9821683.1"/>
    </source>
</evidence>
<feature type="region of interest" description="Disordered" evidence="2">
    <location>
        <begin position="992"/>
        <end position="1016"/>
    </location>
</feature>
<accession>A0AAW1QK99</accession>
<organism evidence="3 4">
    <name type="scientific">Apatococcus lobatus</name>
    <dbReference type="NCBI Taxonomy" id="904363"/>
    <lineage>
        <taxon>Eukaryota</taxon>
        <taxon>Viridiplantae</taxon>
        <taxon>Chlorophyta</taxon>
        <taxon>core chlorophytes</taxon>
        <taxon>Trebouxiophyceae</taxon>
        <taxon>Chlorellales</taxon>
        <taxon>Chlorellaceae</taxon>
        <taxon>Apatococcus</taxon>
    </lineage>
</organism>
<feature type="coiled-coil region" evidence="1">
    <location>
        <begin position="13"/>
        <end position="79"/>
    </location>
</feature>
<comment type="caution">
    <text evidence="3">The sequence shown here is derived from an EMBL/GenBank/DDBJ whole genome shotgun (WGS) entry which is preliminary data.</text>
</comment>
<feature type="region of interest" description="Disordered" evidence="2">
    <location>
        <begin position="475"/>
        <end position="496"/>
    </location>
</feature>
<evidence type="ECO:0000256" key="2">
    <source>
        <dbReference type="SAM" id="MobiDB-lite"/>
    </source>
</evidence>
<dbReference type="EMBL" id="JALJOS010000036">
    <property type="protein sequence ID" value="KAK9821683.1"/>
    <property type="molecule type" value="Genomic_DNA"/>
</dbReference>
<feature type="compositionally biased region" description="Low complexity" evidence="2">
    <location>
        <begin position="811"/>
        <end position="823"/>
    </location>
</feature>
<reference evidence="3 4" key="1">
    <citation type="journal article" date="2024" name="Nat. Commun.">
        <title>Phylogenomics reveals the evolutionary origins of lichenization in chlorophyte algae.</title>
        <authorList>
            <person name="Puginier C."/>
            <person name="Libourel C."/>
            <person name="Otte J."/>
            <person name="Skaloud P."/>
            <person name="Haon M."/>
            <person name="Grisel S."/>
            <person name="Petersen M."/>
            <person name="Berrin J.G."/>
            <person name="Delaux P.M."/>
            <person name="Dal Grande F."/>
            <person name="Keller J."/>
        </authorList>
    </citation>
    <scope>NUCLEOTIDE SEQUENCE [LARGE SCALE GENOMIC DNA]</scope>
    <source>
        <strain evidence="3 4">SAG 2145</strain>
    </source>
</reference>
<feature type="region of interest" description="Disordered" evidence="2">
    <location>
        <begin position="718"/>
        <end position="741"/>
    </location>
</feature>
<feature type="region of interest" description="Disordered" evidence="2">
    <location>
        <begin position="876"/>
        <end position="926"/>
    </location>
</feature>
<dbReference type="Proteomes" id="UP001438707">
    <property type="component" value="Unassembled WGS sequence"/>
</dbReference>
<evidence type="ECO:0000256" key="1">
    <source>
        <dbReference type="SAM" id="Coils"/>
    </source>
</evidence>